<dbReference type="InterPro" id="IPR036047">
    <property type="entry name" value="F-box-like_dom_sf"/>
</dbReference>
<dbReference type="InterPro" id="IPR045048">
    <property type="entry name" value="FBXO31/39"/>
</dbReference>
<evidence type="ECO:0000259" key="4">
    <source>
        <dbReference type="PROSITE" id="PS50181"/>
    </source>
</evidence>
<evidence type="ECO:0000256" key="1">
    <source>
        <dbReference type="ARBA" id="ARBA00004906"/>
    </source>
</evidence>
<evidence type="ECO:0000313" key="7">
    <source>
        <dbReference type="Proteomes" id="UP000014760"/>
    </source>
</evidence>
<organism evidence="5">
    <name type="scientific">Capitella teleta</name>
    <name type="common">Polychaete worm</name>
    <dbReference type="NCBI Taxonomy" id="283909"/>
    <lineage>
        <taxon>Eukaryota</taxon>
        <taxon>Metazoa</taxon>
        <taxon>Spiralia</taxon>
        <taxon>Lophotrochozoa</taxon>
        <taxon>Annelida</taxon>
        <taxon>Polychaeta</taxon>
        <taxon>Sedentaria</taxon>
        <taxon>Scolecida</taxon>
        <taxon>Capitellidae</taxon>
        <taxon>Capitella</taxon>
    </lineage>
</organism>
<dbReference type="Pfam" id="PF12937">
    <property type="entry name" value="F-box-like"/>
    <property type="match status" value="1"/>
</dbReference>
<dbReference type="STRING" id="283909.R7TZN3"/>
<dbReference type="InterPro" id="IPR001810">
    <property type="entry name" value="F-box_dom"/>
</dbReference>
<dbReference type="PANTHER" id="PTHR10706:SF130">
    <property type="entry name" value="F-BOX ONLY PROTEIN 31"/>
    <property type="match status" value="1"/>
</dbReference>
<evidence type="ECO:0000313" key="5">
    <source>
        <dbReference type="EMBL" id="ELT96841.1"/>
    </source>
</evidence>
<dbReference type="SUPFAM" id="SSF81383">
    <property type="entry name" value="F-box domain"/>
    <property type="match status" value="1"/>
</dbReference>
<dbReference type="Proteomes" id="UP000014760">
    <property type="component" value="Unassembled WGS sequence"/>
</dbReference>
<dbReference type="AlphaFoldDB" id="R7TZN3"/>
<dbReference type="Gene3D" id="1.20.1280.50">
    <property type="match status" value="1"/>
</dbReference>
<dbReference type="Pfam" id="PF12014">
    <property type="entry name" value="Cyclin_D1_bind"/>
    <property type="match status" value="1"/>
</dbReference>
<reference evidence="6" key="3">
    <citation type="submission" date="2015-06" db="UniProtKB">
        <authorList>
            <consortium name="EnsemblMetazoa"/>
        </authorList>
    </citation>
    <scope>IDENTIFICATION</scope>
</reference>
<evidence type="ECO:0000256" key="2">
    <source>
        <dbReference type="ARBA" id="ARBA00010611"/>
    </source>
</evidence>
<reference evidence="5 7" key="2">
    <citation type="journal article" date="2013" name="Nature">
        <title>Insights into bilaterian evolution from three spiralian genomes.</title>
        <authorList>
            <person name="Simakov O."/>
            <person name="Marletaz F."/>
            <person name="Cho S.J."/>
            <person name="Edsinger-Gonzales E."/>
            <person name="Havlak P."/>
            <person name="Hellsten U."/>
            <person name="Kuo D.H."/>
            <person name="Larsson T."/>
            <person name="Lv J."/>
            <person name="Arendt D."/>
            <person name="Savage R."/>
            <person name="Osoegawa K."/>
            <person name="de Jong P."/>
            <person name="Grimwood J."/>
            <person name="Chapman J.A."/>
            <person name="Shapiro H."/>
            <person name="Aerts A."/>
            <person name="Otillar R.P."/>
            <person name="Terry A.Y."/>
            <person name="Boore J.L."/>
            <person name="Grigoriev I.V."/>
            <person name="Lindberg D.R."/>
            <person name="Seaver E.C."/>
            <person name="Weisblat D.A."/>
            <person name="Putnam N.H."/>
            <person name="Rokhsar D.S."/>
        </authorList>
    </citation>
    <scope>NUCLEOTIDE SEQUENCE</scope>
    <source>
        <strain evidence="5 7">I ESC-2004</strain>
    </source>
</reference>
<evidence type="ECO:0000313" key="6">
    <source>
        <dbReference type="EnsemblMetazoa" id="CapteP224504"/>
    </source>
</evidence>
<evidence type="ECO:0000256" key="3">
    <source>
        <dbReference type="ARBA" id="ARBA00022786"/>
    </source>
</evidence>
<comment type="similarity">
    <text evidence="2">Belongs to the FBXO31 family.</text>
</comment>
<reference evidence="7" key="1">
    <citation type="submission" date="2012-12" db="EMBL/GenBank/DDBJ databases">
        <authorList>
            <person name="Hellsten U."/>
            <person name="Grimwood J."/>
            <person name="Chapman J.A."/>
            <person name="Shapiro H."/>
            <person name="Aerts A."/>
            <person name="Otillar R.P."/>
            <person name="Terry A.Y."/>
            <person name="Boore J.L."/>
            <person name="Simakov O."/>
            <person name="Marletaz F."/>
            <person name="Cho S.-J."/>
            <person name="Edsinger-Gonzales E."/>
            <person name="Havlak P."/>
            <person name="Kuo D.-H."/>
            <person name="Larsson T."/>
            <person name="Lv J."/>
            <person name="Arendt D."/>
            <person name="Savage R."/>
            <person name="Osoegawa K."/>
            <person name="de Jong P."/>
            <person name="Lindberg D.R."/>
            <person name="Seaver E.C."/>
            <person name="Weisblat D.A."/>
            <person name="Putnam N.H."/>
            <person name="Grigoriev I.V."/>
            <person name="Rokhsar D.S."/>
        </authorList>
    </citation>
    <scope>NUCLEOTIDE SEQUENCE</scope>
    <source>
        <strain evidence="7">I ESC-2004</strain>
    </source>
</reference>
<dbReference type="PANTHER" id="PTHR10706">
    <property type="entry name" value="F-BOX FAMILY PROTEIN"/>
    <property type="match status" value="1"/>
</dbReference>
<feature type="domain" description="F-box" evidence="4">
    <location>
        <begin position="4"/>
        <end position="50"/>
    </location>
</feature>
<gene>
    <name evidence="5" type="ORF">CAPTEDRAFT_224504</name>
</gene>
<dbReference type="GO" id="GO:0016567">
    <property type="term" value="P:protein ubiquitination"/>
    <property type="evidence" value="ECO:0007669"/>
    <property type="project" value="UniProtKB-UniPathway"/>
</dbReference>
<accession>R7TZN3</accession>
<dbReference type="EMBL" id="KB308724">
    <property type="protein sequence ID" value="ELT96841.1"/>
    <property type="molecule type" value="Genomic_DNA"/>
</dbReference>
<dbReference type="SMART" id="SM00256">
    <property type="entry name" value="FBOX"/>
    <property type="match status" value="1"/>
</dbReference>
<sequence length="399" mass="44891">MSLGVSLVELPPEVLLHICSYMSGVDLGRLSMVCRHFHDLMEVDAIWQRLCREIGVAAIHYSKSFKEVYINLLHHSGCLLGLWKNVAHIYGGLVSVEFVEDHLAAYEYGSIGQELRNPLSRTLLFTIEMTPSAKNIAEALVCHQRGRHSPQSISLSQNKIELICQGGHIPPGTTEIEDVVDMDVLSMAEISYMHSLNRFEYQLFRDKLLIILQSPRLLLEPVIISTNERPSPWCPIAPGLFKGSYGGHGIEVIQLKYDLDANKAVGLKITGDPNIPATKVTIEADLSRPMVLTREQQSSLQLLQQIDLPDLLDVSEKEMCNQPFVVPSACYEREAAPPTCSARFHSRGQIANESYTDARFIPGHWIVFDEDTFGHLWMQIHSFSLFTRIKDDELRPLSS</sequence>
<dbReference type="PROSITE" id="PS50181">
    <property type="entry name" value="FBOX"/>
    <property type="match status" value="1"/>
</dbReference>
<dbReference type="UniPathway" id="UPA00143"/>
<dbReference type="EnsemblMetazoa" id="CapteT224504">
    <property type="protein sequence ID" value="CapteP224504"/>
    <property type="gene ID" value="CapteG224504"/>
</dbReference>
<comment type="pathway">
    <text evidence="1">Protein modification; protein ubiquitination.</text>
</comment>
<name>R7TZN3_CAPTE</name>
<dbReference type="HOGENOM" id="CLU_035961_1_0_1"/>
<dbReference type="OrthoDB" id="722566at2759"/>
<keyword evidence="7" id="KW-1185">Reference proteome</keyword>
<protein>
    <recommendedName>
        <fullName evidence="4">F-box domain-containing protein</fullName>
    </recommendedName>
</protein>
<dbReference type="OMA" id="WRINTTC"/>
<keyword evidence="3" id="KW-0833">Ubl conjugation pathway</keyword>
<dbReference type="EMBL" id="AMQN01000232">
    <property type="status" value="NOT_ANNOTATED_CDS"/>
    <property type="molecule type" value="Genomic_DNA"/>
</dbReference>
<proteinExistence type="inferred from homology"/>